<accession>A0A6J7TMK5</accession>
<reference evidence="1" key="1">
    <citation type="submission" date="2020-05" db="EMBL/GenBank/DDBJ databases">
        <authorList>
            <person name="Chiriac C."/>
            <person name="Salcher M."/>
            <person name="Ghai R."/>
            <person name="Kavagutti S V."/>
        </authorList>
    </citation>
    <scope>NUCLEOTIDE SEQUENCE</scope>
</reference>
<protein>
    <submittedName>
        <fullName evidence="1">Unannotated protein</fullName>
    </submittedName>
</protein>
<proteinExistence type="predicted"/>
<evidence type="ECO:0000313" key="1">
    <source>
        <dbReference type="EMBL" id="CAB5054352.1"/>
    </source>
</evidence>
<organism evidence="1">
    <name type="scientific">freshwater metagenome</name>
    <dbReference type="NCBI Taxonomy" id="449393"/>
    <lineage>
        <taxon>unclassified sequences</taxon>
        <taxon>metagenomes</taxon>
        <taxon>ecological metagenomes</taxon>
    </lineage>
</organism>
<dbReference type="EMBL" id="CAFBQP010000008">
    <property type="protein sequence ID" value="CAB5054352.1"/>
    <property type="molecule type" value="Genomic_DNA"/>
</dbReference>
<sequence length="79" mass="8530">MSTRILPRSASSISVRLVRSTRARVAKVFAASVTWDAAVSVPWLANTPSTARFTRPAASSSVLAWLSRVSHTCAVDTER</sequence>
<dbReference type="AlphaFoldDB" id="A0A6J7TMK5"/>
<gene>
    <name evidence="1" type="ORF">UFOPK4306_00302</name>
</gene>
<name>A0A6J7TMK5_9ZZZZ</name>